<dbReference type="GO" id="GO:0003700">
    <property type="term" value="F:DNA-binding transcription factor activity"/>
    <property type="evidence" value="ECO:0007669"/>
    <property type="project" value="InterPro"/>
</dbReference>
<comment type="similarity">
    <text evidence="1">Belongs to the LysR transcriptional regulatory family.</text>
</comment>
<proteinExistence type="inferred from homology"/>
<dbReference type="AlphaFoldDB" id="A0A6N6VUF3"/>
<dbReference type="InterPro" id="IPR036388">
    <property type="entry name" value="WH-like_DNA-bd_sf"/>
</dbReference>
<evidence type="ECO:0000256" key="1">
    <source>
        <dbReference type="ARBA" id="ARBA00009437"/>
    </source>
</evidence>
<name>A0A6N6VUF3_9BACT</name>
<dbReference type="RefSeq" id="WP_153421486.1">
    <property type="nucleotide sequence ID" value="NZ_WFLM01000005.1"/>
</dbReference>
<dbReference type="InterPro" id="IPR036390">
    <property type="entry name" value="WH_DNA-bd_sf"/>
</dbReference>
<dbReference type="SUPFAM" id="SSF53850">
    <property type="entry name" value="Periplasmic binding protein-like II"/>
    <property type="match status" value="1"/>
</dbReference>
<evidence type="ECO:0000256" key="2">
    <source>
        <dbReference type="ARBA" id="ARBA00023015"/>
    </source>
</evidence>
<evidence type="ECO:0000256" key="4">
    <source>
        <dbReference type="ARBA" id="ARBA00023163"/>
    </source>
</evidence>
<reference evidence="6 7" key="1">
    <citation type="submission" date="2019-10" db="EMBL/GenBank/DDBJ databases">
        <title>New species of Slilvanegrellaceae.</title>
        <authorList>
            <person name="Pitt A."/>
            <person name="Hahn M.W."/>
        </authorList>
    </citation>
    <scope>NUCLEOTIDE SEQUENCE [LARGE SCALE GENOMIC DNA]</scope>
    <source>
        <strain evidence="6 7">SP-Ram-0.45-NSY-1</strain>
    </source>
</reference>
<dbReference type="PRINTS" id="PR00039">
    <property type="entry name" value="HTHLYSR"/>
</dbReference>
<comment type="caution">
    <text evidence="6">The sequence shown here is derived from an EMBL/GenBank/DDBJ whole genome shotgun (WGS) entry which is preliminary data.</text>
</comment>
<dbReference type="EMBL" id="WFLM01000005">
    <property type="protein sequence ID" value="KAB8037069.1"/>
    <property type="molecule type" value="Genomic_DNA"/>
</dbReference>
<dbReference type="GO" id="GO:0000976">
    <property type="term" value="F:transcription cis-regulatory region binding"/>
    <property type="evidence" value="ECO:0007669"/>
    <property type="project" value="TreeGrafter"/>
</dbReference>
<dbReference type="SUPFAM" id="SSF46785">
    <property type="entry name" value="Winged helix' DNA-binding domain"/>
    <property type="match status" value="1"/>
</dbReference>
<feature type="domain" description="HTH lysR-type" evidence="5">
    <location>
        <begin position="1"/>
        <end position="60"/>
    </location>
</feature>
<organism evidence="6 7">
    <name type="scientific">Silvanigrella paludirubra</name>
    <dbReference type="NCBI Taxonomy" id="2499159"/>
    <lineage>
        <taxon>Bacteria</taxon>
        <taxon>Pseudomonadati</taxon>
        <taxon>Bdellovibrionota</taxon>
        <taxon>Oligoflexia</taxon>
        <taxon>Silvanigrellales</taxon>
        <taxon>Silvanigrellaceae</taxon>
        <taxon>Silvanigrella</taxon>
    </lineage>
</organism>
<accession>A0A6N6VUF3</accession>
<keyword evidence="7" id="KW-1185">Reference proteome</keyword>
<dbReference type="Pfam" id="PF03466">
    <property type="entry name" value="LysR_substrate"/>
    <property type="match status" value="1"/>
</dbReference>
<keyword evidence="2" id="KW-0805">Transcription regulation</keyword>
<dbReference type="InterPro" id="IPR000847">
    <property type="entry name" value="LysR_HTH_N"/>
</dbReference>
<keyword evidence="3" id="KW-0238">DNA-binding</keyword>
<keyword evidence="4" id="KW-0804">Transcription</keyword>
<evidence type="ECO:0000256" key="3">
    <source>
        <dbReference type="ARBA" id="ARBA00023125"/>
    </source>
</evidence>
<dbReference type="PANTHER" id="PTHR30126">
    <property type="entry name" value="HTH-TYPE TRANSCRIPTIONAL REGULATOR"/>
    <property type="match status" value="1"/>
</dbReference>
<dbReference type="Gene3D" id="1.10.10.10">
    <property type="entry name" value="Winged helix-like DNA-binding domain superfamily/Winged helix DNA-binding domain"/>
    <property type="match status" value="1"/>
</dbReference>
<dbReference type="PROSITE" id="PS50931">
    <property type="entry name" value="HTH_LYSR"/>
    <property type="match status" value="1"/>
</dbReference>
<dbReference type="Proteomes" id="UP000437748">
    <property type="component" value="Unassembled WGS sequence"/>
</dbReference>
<dbReference type="InterPro" id="IPR005119">
    <property type="entry name" value="LysR_subst-bd"/>
</dbReference>
<protein>
    <submittedName>
        <fullName evidence="6">LysR family transcriptional regulator</fullName>
    </submittedName>
</protein>
<evidence type="ECO:0000313" key="7">
    <source>
        <dbReference type="Proteomes" id="UP000437748"/>
    </source>
</evidence>
<dbReference type="Pfam" id="PF00126">
    <property type="entry name" value="HTH_1"/>
    <property type="match status" value="1"/>
</dbReference>
<sequence length="293" mass="32245">MISSPSDLSYFIEVASTLNISRAAERAGISQPSLSLAMQRLEESIGTPLLTRNKSGVTLTQAGKQLLAHSKHLLQIWDKVKDQALASVNEIQGSYTIGCHPSIALYSLGNFLPNLMEQHKQLNIKLIHSLSRKIVEGVISSSIDIGIVVNPIHHPDLVIRKISEDEITFWSSNSARDIQKINTNDAILICDPELLQVQSVLKKMSKIGIKFNRVITSSSLEVISMLTSSGCGVGILPSRVATLIKSQKLEKLENFPSFHDEICLLFRVENKNVKTIQAISKAITTSMSSYPTK</sequence>
<dbReference type="FunFam" id="1.10.10.10:FF:000001">
    <property type="entry name" value="LysR family transcriptional regulator"/>
    <property type="match status" value="1"/>
</dbReference>
<dbReference type="Gene3D" id="3.40.190.10">
    <property type="entry name" value="Periplasmic binding protein-like II"/>
    <property type="match status" value="2"/>
</dbReference>
<gene>
    <name evidence="6" type="ORF">GCL60_14665</name>
</gene>
<dbReference type="CDD" id="cd05466">
    <property type="entry name" value="PBP2_LTTR_substrate"/>
    <property type="match status" value="1"/>
</dbReference>
<dbReference type="OrthoDB" id="5298401at2"/>
<evidence type="ECO:0000313" key="6">
    <source>
        <dbReference type="EMBL" id="KAB8037069.1"/>
    </source>
</evidence>
<dbReference type="PANTHER" id="PTHR30126:SF40">
    <property type="entry name" value="HTH-TYPE TRANSCRIPTIONAL REGULATOR GLTR"/>
    <property type="match status" value="1"/>
</dbReference>
<evidence type="ECO:0000259" key="5">
    <source>
        <dbReference type="PROSITE" id="PS50931"/>
    </source>
</evidence>